<dbReference type="GO" id="GO:0006269">
    <property type="term" value="P:DNA replication, synthesis of primer"/>
    <property type="evidence" value="ECO:0007669"/>
    <property type="project" value="UniProtKB-KW"/>
</dbReference>
<evidence type="ECO:0000256" key="1">
    <source>
        <dbReference type="ARBA" id="ARBA00001947"/>
    </source>
</evidence>
<evidence type="ECO:0000256" key="4">
    <source>
        <dbReference type="ARBA" id="ARBA00022679"/>
    </source>
</evidence>
<evidence type="ECO:0000259" key="13">
    <source>
        <dbReference type="PROSITE" id="PS50880"/>
    </source>
</evidence>
<dbReference type="AlphaFoldDB" id="A0A382BW46"/>
<dbReference type="GO" id="GO:0008270">
    <property type="term" value="F:zinc ion binding"/>
    <property type="evidence" value="ECO:0007669"/>
    <property type="project" value="UniProtKB-KW"/>
</dbReference>
<dbReference type="Gene3D" id="3.90.980.10">
    <property type="entry name" value="DNA primase, catalytic core, N-terminal domain"/>
    <property type="match status" value="1"/>
</dbReference>
<dbReference type="SUPFAM" id="SSF56731">
    <property type="entry name" value="DNA primase core"/>
    <property type="match status" value="1"/>
</dbReference>
<protein>
    <recommendedName>
        <fullName evidence="13">Toprim domain-containing protein</fullName>
    </recommendedName>
</protein>
<dbReference type="InterPro" id="IPR006171">
    <property type="entry name" value="TOPRIM_dom"/>
</dbReference>
<dbReference type="FunFam" id="3.90.580.10:FF:000001">
    <property type="entry name" value="DNA primase"/>
    <property type="match status" value="1"/>
</dbReference>
<evidence type="ECO:0000256" key="12">
    <source>
        <dbReference type="ARBA" id="ARBA00023163"/>
    </source>
</evidence>
<keyword evidence="2" id="KW-0240">DNA-directed RNA polymerase</keyword>
<comment type="cofactor">
    <cofactor evidence="1">
        <name>Zn(2+)</name>
        <dbReference type="ChEBI" id="CHEBI:29105"/>
    </cofactor>
</comment>
<dbReference type="GO" id="GO:0005737">
    <property type="term" value="C:cytoplasm"/>
    <property type="evidence" value="ECO:0007669"/>
    <property type="project" value="TreeGrafter"/>
</dbReference>
<dbReference type="InterPro" id="IPR036977">
    <property type="entry name" value="DNA_primase_Znf_CHC2"/>
</dbReference>
<dbReference type="NCBIfam" id="TIGR01391">
    <property type="entry name" value="dnaG"/>
    <property type="match status" value="1"/>
</dbReference>
<evidence type="ECO:0000256" key="3">
    <source>
        <dbReference type="ARBA" id="ARBA00022515"/>
    </source>
</evidence>
<dbReference type="InterPro" id="IPR037068">
    <property type="entry name" value="DNA_primase_core_N_sf"/>
</dbReference>
<sequence length="445" mass="51761">MKYPKEYLEEIKSRLKVSTVVSRSVNLKKRGKEFIGISPFTNEKTPSFTVNDQKGFYHCFSSHEHGNIFDFLMKTANMKFGEAVKTLAVEAGLPIYKFSKLDEEREKKWQTYSKILEKYKSYYHNELKNVKSKELESYLLKRGLTDKEINHFKIGFVSRESVFFEKLKNDFSESDILNSGLFYFDEKNKKYIERFRDRLIFPINGLTGSTIAFGGRIISNQKSAKYINSPETLFFKKGNSLFNLDKSRHSSASHDEVFLVEGYMDVITLTKFGIINTVANLGTALTERQVETAWRFFNHIIICFDGDQGGVNAAVRAADRLLSIIKPNLKISFLFLPKNKDPDNFITENGKDYFLSYVNKKISIYDLIWNHYYSDIDINQPSSLAQLDKVLKNQSNKVKNEIVRKYTKEFFLNKLNRLTPLTNKKQKINSRLYREAQPLNSTKEI</sequence>
<keyword evidence="11" id="KW-0238">DNA-binding</keyword>
<feature type="domain" description="Toprim" evidence="13">
    <location>
        <begin position="255"/>
        <end position="337"/>
    </location>
</feature>
<accession>A0A382BW46</accession>
<evidence type="ECO:0000256" key="7">
    <source>
        <dbReference type="ARBA" id="ARBA00022723"/>
    </source>
</evidence>
<keyword evidence="9" id="KW-0862">Zinc</keyword>
<dbReference type="CDD" id="cd03364">
    <property type="entry name" value="TOPRIM_DnaG_primases"/>
    <property type="match status" value="1"/>
</dbReference>
<dbReference type="GO" id="GO:0000428">
    <property type="term" value="C:DNA-directed RNA polymerase complex"/>
    <property type="evidence" value="ECO:0007669"/>
    <property type="project" value="UniProtKB-KW"/>
</dbReference>
<evidence type="ECO:0000256" key="6">
    <source>
        <dbReference type="ARBA" id="ARBA00022705"/>
    </source>
</evidence>
<dbReference type="EMBL" id="UINC01031650">
    <property type="protein sequence ID" value="SVB18036.1"/>
    <property type="molecule type" value="Genomic_DNA"/>
</dbReference>
<gene>
    <name evidence="14" type="ORF">METZ01_LOCUS170890</name>
</gene>
<evidence type="ECO:0000256" key="9">
    <source>
        <dbReference type="ARBA" id="ARBA00022833"/>
    </source>
</evidence>
<evidence type="ECO:0000256" key="11">
    <source>
        <dbReference type="ARBA" id="ARBA00023125"/>
    </source>
</evidence>
<evidence type="ECO:0000313" key="14">
    <source>
        <dbReference type="EMBL" id="SVB18036.1"/>
    </source>
</evidence>
<dbReference type="PANTHER" id="PTHR30313">
    <property type="entry name" value="DNA PRIMASE"/>
    <property type="match status" value="1"/>
</dbReference>
<dbReference type="InterPro" id="IPR050219">
    <property type="entry name" value="DnaG_primase"/>
</dbReference>
<keyword evidence="10" id="KW-0460">Magnesium</keyword>
<evidence type="ECO:0000256" key="5">
    <source>
        <dbReference type="ARBA" id="ARBA00022695"/>
    </source>
</evidence>
<dbReference type="InterPro" id="IPR034151">
    <property type="entry name" value="TOPRIM_DnaG_bac"/>
</dbReference>
<evidence type="ECO:0000256" key="10">
    <source>
        <dbReference type="ARBA" id="ARBA00022842"/>
    </source>
</evidence>
<keyword evidence="6" id="KW-0235">DNA replication</keyword>
<keyword evidence="12" id="KW-0804">Transcription</keyword>
<dbReference type="Pfam" id="PF13155">
    <property type="entry name" value="Toprim_2"/>
    <property type="match status" value="1"/>
</dbReference>
<dbReference type="Pfam" id="PF08275">
    <property type="entry name" value="DNAG_N"/>
    <property type="match status" value="1"/>
</dbReference>
<dbReference type="FunFam" id="3.40.1360.10:FF:000002">
    <property type="entry name" value="DNA primase"/>
    <property type="match status" value="1"/>
</dbReference>
<dbReference type="GO" id="GO:1990077">
    <property type="term" value="C:primosome complex"/>
    <property type="evidence" value="ECO:0007669"/>
    <property type="project" value="UniProtKB-KW"/>
</dbReference>
<keyword evidence="4" id="KW-0808">Transferase</keyword>
<dbReference type="InterPro" id="IPR006295">
    <property type="entry name" value="DNA_primase_DnaG"/>
</dbReference>
<dbReference type="GO" id="GO:0003677">
    <property type="term" value="F:DNA binding"/>
    <property type="evidence" value="ECO:0007669"/>
    <property type="project" value="UniProtKB-KW"/>
</dbReference>
<dbReference type="SMART" id="SM00493">
    <property type="entry name" value="TOPRIM"/>
    <property type="match status" value="1"/>
</dbReference>
<proteinExistence type="predicted"/>
<feature type="non-terminal residue" evidence="14">
    <location>
        <position position="445"/>
    </location>
</feature>
<dbReference type="Pfam" id="PF01807">
    <property type="entry name" value="Zn_ribbon_DnaG"/>
    <property type="match status" value="1"/>
</dbReference>
<evidence type="ECO:0000256" key="2">
    <source>
        <dbReference type="ARBA" id="ARBA00022478"/>
    </source>
</evidence>
<keyword evidence="7" id="KW-0479">Metal-binding</keyword>
<keyword evidence="3" id="KW-0639">Primosome</keyword>
<dbReference type="InterPro" id="IPR002694">
    <property type="entry name" value="Znf_CHC2"/>
</dbReference>
<reference evidence="14" key="1">
    <citation type="submission" date="2018-05" db="EMBL/GenBank/DDBJ databases">
        <authorList>
            <person name="Lanie J.A."/>
            <person name="Ng W.-L."/>
            <person name="Kazmierczak K.M."/>
            <person name="Andrzejewski T.M."/>
            <person name="Davidsen T.M."/>
            <person name="Wayne K.J."/>
            <person name="Tettelin H."/>
            <person name="Glass J.I."/>
            <person name="Rusch D."/>
            <person name="Podicherti R."/>
            <person name="Tsui H.-C.T."/>
            <person name="Winkler M.E."/>
        </authorList>
    </citation>
    <scope>NUCLEOTIDE SEQUENCE</scope>
</reference>
<evidence type="ECO:0000256" key="8">
    <source>
        <dbReference type="ARBA" id="ARBA00022771"/>
    </source>
</evidence>
<dbReference type="SUPFAM" id="SSF57783">
    <property type="entry name" value="Zinc beta-ribbon"/>
    <property type="match status" value="1"/>
</dbReference>
<dbReference type="GO" id="GO:0003899">
    <property type="term" value="F:DNA-directed RNA polymerase activity"/>
    <property type="evidence" value="ECO:0007669"/>
    <property type="project" value="InterPro"/>
</dbReference>
<keyword evidence="5" id="KW-0548">Nucleotidyltransferase</keyword>
<dbReference type="Gene3D" id="3.40.1360.10">
    <property type="match status" value="1"/>
</dbReference>
<dbReference type="PANTHER" id="PTHR30313:SF2">
    <property type="entry name" value="DNA PRIMASE"/>
    <property type="match status" value="1"/>
</dbReference>
<dbReference type="InterPro" id="IPR013264">
    <property type="entry name" value="DNAG_N"/>
</dbReference>
<dbReference type="SMART" id="SM00400">
    <property type="entry name" value="ZnF_CHCC"/>
    <property type="match status" value="1"/>
</dbReference>
<dbReference type="Gene3D" id="3.90.580.10">
    <property type="entry name" value="Zinc finger, CHC2-type domain"/>
    <property type="match status" value="1"/>
</dbReference>
<keyword evidence="8" id="KW-0863">Zinc-finger</keyword>
<dbReference type="PROSITE" id="PS50880">
    <property type="entry name" value="TOPRIM"/>
    <property type="match status" value="1"/>
</dbReference>
<name>A0A382BW46_9ZZZZ</name>
<organism evidence="14">
    <name type="scientific">marine metagenome</name>
    <dbReference type="NCBI Taxonomy" id="408172"/>
    <lineage>
        <taxon>unclassified sequences</taxon>
        <taxon>metagenomes</taxon>
        <taxon>ecological metagenomes</taxon>
    </lineage>
</organism>